<organism evidence="1 2">
    <name type="scientific">Brassicogethes aeneus</name>
    <name type="common">Rape pollen beetle</name>
    <name type="synonym">Meligethes aeneus</name>
    <dbReference type="NCBI Taxonomy" id="1431903"/>
    <lineage>
        <taxon>Eukaryota</taxon>
        <taxon>Metazoa</taxon>
        <taxon>Ecdysozoa</taxon>
        <taxon>Arthropoda</taxon>
        <taxon>Hexapoda</taxon>
        <taxon>Insecta</taxon>
        <taxon>Pterygota</taxon>
        <taxon>Neoptera</taxon>
        <taxon>Endopterygota</taxon>
        <taxon>Coleoptera</taxon>
        <taxon>Polyphaga</taxon>
        <taxon>Cucujiformia</taxon>
        <taxon>Nitidulidae</taxon>
        <taxon>Meligethinae</taxon>
        <taxon>Brassicogethes</taxon>
    </lineage>
</organism>
<protein>
    <submittedName>
        <fullName evidence="1">Uncharacterized protein</fullName>
    </submittedName>
</protein>
<dbReference type="OrthoDB" id="6780105at2759"/>
<dbReference type="EMBL" id="OV121136">
    <property type="protein sequence ID" value="CAH0557831.1"/>
    <property type="molecule type" value="Genomic_DNA"/>
</dbReference>
<evidence type="ECO:0000313" key="1">
    <source>
        <dbReference type="EMBL" id="CAH0557831.1"/>
    </source>
</evidence>
<accession>A0A9P0B909</accession>
<evidence type="ECO:0000313" key="2">
    <source>
        <dbReference type="Proteomes" id="UP001154078"/>
    </source>
</evidence>
<sequence length="164" mass="18836">MVFLKLKCLKELPSWALKTTWQSWSLPKHSFVESGLQLVENWLEENSFQAQNSVKCDSVCNANLRTISIGICSTYRTISAEVGVIAGIPPIKLQIKESKGRYDGIDKNVARKILKNGKKWEYGTYVRWIFHLNQNSMFGWTEHLEKLDTSSYSSYAPDEEKVKI</sequence>
<gene>
    <name evidence="1" type="ORF">MELIAE_LOCUS8440</name>
</gene>
<keyword evidence="2" id="KW-1185">Reference proteome</keyword>
<proteinExistence type="predicted"/>
<name>A0A9P0B909_BRAAE</name>
<reference evidence="1" key="1">
    <citation type="submission" date="2021-12" db="EMBL/GenBank/DDBJ databases">
        <authorList>
            <person name="King R."/>
        </authorList>
    </citation>
    <scope>NUCLEOTIDE SEQUENCE</scope>
</reference>
<dbReference type="Proteomes" id="UP001154078">
    <property type="component" value="Chromosome 5"/>
</dbReference>
<dbReference type="AlphaFoldDB" id="A0A9P0B909"/>